<name>A0ABW8YX75_9FLAO</name>
<reference evidence="2 3" key="1">
    <citation type="submission" date="2024-06" db="EMBL/GenBank/DDBJ databases">
        <authorList>
            <person name="Kaempfer P."/>
            <person name="Viver T."/>
        </authorList>
    </citation>
    <scope>NUCLEOTIDE SEQUENCE [LARGE SCALE GENOMIC DNA]</scope>
    <source>
        <strain evidence="2 3">ST-119</strain>
    </source>
</reference>
<sequence>MKKTLFFVAIMLYSITAIAQTDNGWEPWQKTSCYSKIWFRLKDGGMRGEQHYWKIQFKSDFDQLISFNYYVADKLTQYDTTTHRKTLNAKEVSNEIEVFTESEDVYLLVDKVSLSAYPRDFIDCN</sequence>
<proteinExistence type="predicted"/>
<dbReference type="Proteomes" id="UP001629156">
    <property type="component" value="Unassembled WGS sequence"/>
</dbReference>
<keyword evidence="3" id="KW-1185">Reference proteome</keyword>
<organism evidence="2 3">
    <name type="scientific">Flavobacterium rhizosphaerae</name>
    <dbReference type="NCBI Taxonomy" id="3163298"/>
    <lineage>
        <taxon>Bacteria</taxon>
        <taxon>Pseudomonadati</taxon>
        <taxon>Bacteroidota</taxon>
        <taxon>Flavobacteriia</taxon>
        <taxon>Flavobacteriales</taxon>
        <taxon>Flavobacteriaceae</taxon>
        <taxon>Flavobacterium</taxon>
    </lineage>
</organism>
<dbReference type="EMBL" id="JBELPZ010000003">
    <property type="protein sequence ID" value="MFL9843766.1"/>
    <property type="molecule type" value="Genomic_DNA"/>
</dbReference>
<comment type="caution">
    <text evidence="2">The sequence shown here is derived from an EMBL/GenBank/DDBJ whole genome shotgun (WGS) entry which is preliminary data.</text>
</comment>
<feature type="signal peptide" evidence="1">
    <location>
        <begin position="1"/>
        <end position="19"/>
    </location>
</feature>
<accession>A0ABW8YX75</accession>
<dbReference type="RefSeq" id="WP_408084018.1">
    <property type="nucleotide sequence ID" value="NZ_JBELPZ010000003.1"/>
</dbReference>
<evidence type="ECO:0000313" key="2">
    <source>
        <dbReference type="EMBL" id="MFL9843766.1"/>
    </source>
</evidence>
<gene>
    <name evidence="2" type="ORF">ABS766_04970</name>
</gene>
<feature type="chain" id="PRO_5046914239" evidence="1">
    <location>
        <begin position="20"/>
        <end position="125"/>
    </location>
</feature>
<protein>
    <submittedName>
        <fullName evidence="2">Uncharacterized protein</fullName>
    </submittedName>
</protein>
<evidence type="ECO:0000256" key="1">
    <source>
        <dbReference type="SAM" id="SignalP"/>
    </source>
</evidence>
<evidence type="ECO:0000313" key="3">
    <source>
        <dbReference type="Proteomes" id="UP001629156"/>
    </source>
</evidence>
<keyword evidence="1" id="KW-0732">Signal</keyword>